<gene>
    <name evidence="1" type="ORF">ALP24_102338</name>
</gene>
<evidence type="ECO:0000313" key="1">
    <source>
        <dbReference type="EMBL" id="RMU67500.1"/>
    </source>
</evidence>
<dbReference type="SUPFAM" id="SSF53850">
    <property type="entry name" value="Periplasmic binding protein-like II"/>
    <property type="match status" value="1"/>
</dbReference>
<comment type="caution">
    <text evidence="1">The sequence shown here is derived from an EMBL/GenBank/DDBJ whole genome shotgun (WGS) entry which is preliminary data.</text>
</comment>
<dbReference type="Proteomes" id="UP000274315">
    <property type="component" value="Unassembled WGS sequence"/>
</dbReference>
<organism evidence="1 2">
    <name type="scientific">Pseudomonas syringae pv. aptata</name>
    <dbReference type="NCBI Taxonomy" id="83167"/>
    <lineage>
        <taxon>Bacteria</taxon>
        <taxon>Pseudomonadati</taxon>
        <taxon>Pseudomonadota</taxon>
        <taxon>Gammaproteobacteria</taxon>
        <taxon>Pseudomonadales</taxon>
        <taxon>Pseudomonadaceae</taxon>
        <taxon>Pseudomonas</taxon>
        <taxon>Pseudomonas syringae</taxon>
    </lineage>
</organism>
<dbReference type="AlphaFoldDB" id="A0A3M5WA94"/>
<evidence type="ECO:0000313" key="2">
    <source>
        <dbReference type="Proteomes" id="UP000274315"/>
    </source>
</evidence>
<dbReference type="EMBL" id="RBUF01000761">
    <property type="protein sequence ID" value="RMU67500.1"/>
    <property type="molecule type" value="Genomic_DNA"/>
</dbReference>
<sequence length="95" mass="10640">MFSQFFQSTAPWNESGWKNDQFDQLLLLARGETDDAKRGKMYGDMQALVSQNCGVGIPVFISNIDGVDKRVQGYSSNPLGGFMGYMFSEQVWLDA</sequence>
<dbReference type="Gene3D" id="3.10.105.10">
    <property type="entry name" value="Dipeptide-binding Protein, Domain 3"/>
    <property type="match status" value="1"/>
</dbReference>
<reference evidence="1 2" key="1">
    <citation type="submission" date="2018-08" db="EMBL/GenBank/DDBJ databases">
        <title>Recombination of ecologically and evolutionarily significant loci maintains genetic cohesion in the Pseudomonas syringae species complex.</title>
        <authorList>
            <person name="Dillon M."/>
            <person name="Thakur S."/>
            <person name="Almeida R.N.D."/>
            <person name="Weir B.S."/>
            <person name="Guttman D.S."/>
        </authorList>
    </citation>
    <scope>NUCLEOTIDE SEQUENCE [LARGE SCALE GENOMIC DNA]</scope>
    <source>
        <strain evidence="1 2">ICMP 11935</strain>
    </source>
</reference>
<proteinExistence type="predicted"/>
<protein>
    <submittedName>
        <fullName evidence="1">Twin-arginine translocation pathway signal</fullName>
    </submittedName>
</protein>
<dbReference type="Gene3D" id="3.40.190.10">
    <property type="entry name" value="Periplasmic binding protein-like II"/>
    <property type="match status" value="1"/>
</dbReference>
<accession>A0A3M5WA94</accession>
<name>A0A3M5WA94_PSEAP</name>